<dbReference type="GO" id="GO:0016740">
    <property type="term" value="F:transferase activity"/>
    <property type="evidence" value="ECO:0007669"/>
    <property type="project" value="UniProtKB-KW"/>
</dbReference>
<evidence type="ECO:0000313" key="10">
    <source>
        <dbReference type="EMBL" id="TDT51969.1"/>
    </source>
</evidence>
<dbReference type="AlphaFoldDB" id="A0A4R7KCE5"/>
<proteinExistence type="predicted"/>
<evidence type="ECO:0000256" key="3">
    <source>
        <dbReference type="ARBA" id="ARBA00022960"/>
    </source>
</evidence>
<feature type="compositionally biased region" description="Low complexity" evidence="7">
    <location>
        <begin position="39"/>
        <end position="53"/>
    </location>
</feature>
<dbReference type="InterPro" id="IPR038063">
    <property type="entry name" value="Transpep_catalytic_dom"/>
</dbReference>
<name>A0A4R7KCE5_9CLOT</name>
<keyword evidence="8" id="KW-0732">Signal</keyword>
<dbReference type="InterPro" id="IPR036365">
    <property type="entry name" value="PGBD-like_sf"/>
</dbReference>
<feature type="chain" id="PRO_5039180648" evidence="8">
    <location>
        <begin position="30"/>
        <end position="318"/>
    </location>
</feature>
<accession>A0A4R7KCE5</accession>
<dbReference type="GO" id="GO:0005576">
    <property type="term" value="C:extracellular region"/>
    <property type="evidence" value="ECO:0007669"/>
    <property type="project" value="TreeGrafter"/>
</dbReference>
<dbReference type="GO" id="GO:0008360">
    <property type="term" value="P:regulation of cell shape"/>
    <property type="evidence" value="ECO:0007669"/>
    <property type="project" value="UniProtKB-UniRule"/>
</dbReference>
<feature type="region of interest" description="Disordered" evidence="7">
    <location>
        <begin position="30"/>
        <end position="97"/>
    </location>
</feature>
<dbReference type="Gene3D" id="1.10.101.10">
    <property type="entry name" value="PGBD-like superfamily/PGBD"/>
    <property type="match status" value="1"/>
</dbReference>
<feature type="signal peptide" evidence="8">
    <location>
        <begin position="1"/>
        <end position="29"/>
    </location>
</feature>
<dbReference type="Gene3D" id="2.40.440.10">
    <property type="entry name" value="L,D-transpeptidase catalytic domain-like"/>
    <property type="match status" value="1"/>
</dbReference>
<dbReference type="SUPFAM" id="SSF141523">
    <property type="entry name" value="L,D-transpeptidase catalytic domain-like"/>
    <property type="match status" value="1"/>
</dbReference>
<dbReference type="Pfam" id="PF03734">
    <property type="entry name" value="YkuD"/>
    <property type="match status" value="1"/>
</dbReference>
<dbReference type="GO" id="GO:0071555">
    <property type="term" value="P:cell wall organization"/>
    <property type="evidence" value="ECO:0007669"/>
    <property type="project" value="UniProtKB-UniRule"/>
</dbReference>
<feature type="compositionally biased region" description="Basic and acidic residues" evidence="7">
    <location>
        <begin position="54"/>
        <end position="64"/>
    </location>
</feature>
<evidence type="ECO:0000256" key="2">
    <source>
        <dbReference type="ARBA" id="ARBA00022679"/>
    </source>
</evidence>
<organism evidence="10 11">
    <name type="scientific">Fonticella tunisiensis</name>
    <dbReference type="NCBI Taxonomy" id="1096341"/>
    <lineage>
        <taxon>Bacteria</taxon>
        <taxon>Bacillati</taxon>
        <taxon>Bacillota</taxon>
        <taxon>Clostridia</taxon>
        <taxon>Eubacteriales</taxon>
        <taxon>Clostridiaceae</taxon>
        <taxon>Fonticella</taxon>
    </lineage>
</organism>
<dbReference type="Proteomes" id="UP000295325">
    <property type="component" value="Unassembled WGS sequence"/>
</dbReference>
<dbReference type="InterPro" id="IPR002477">
    <property type="entry name" value="Peptidoglycan-bd-like"/>
</dbReference>
<evidence type="ECO:0000313" key="11">
    <source>
        <dbReference type="Proteomes" id="UP000295325"/>
    </source>
</evidence>
<dbReference type="InterPro" id="IPR005490">
    <property type="entry name" value="LD_TPept_cat_dom"/>
</dbReference>
<dbReference type="OrthoDB" id="177750at2"/>
<feature type="active site" description="Nucleophile" evidence="6">
    <location>
        <position position="294"/>
    </location>
</feature>
<comment type="pathway">
    <text evidence="1 6">Cell wall biogenesis; peptidoglycan biosynthesis.</text>
</comment>
<keyword evidence="4 6" id="KW-0573">Peptidoglycan synthesis</keyword>
<dbReference type="PROSITE" id="PS52029">
    <property type="entry name" value="LD_TPASE"/>
    <property type="match status" value="1"/>
</dbReference>
<evidence type="ECO:0000256" key="8">
    <source>
        <dbReference type="SAM" id="SignalP"/>
    </source>
</evidence>
<dbReference type="PROSITE" id="PS51257">
    <property type="entry name" value="PROKAR_LIPOPROTEIN"/>
    <property type="match status" value="1"/>
</dbReference>
<dbReference type="InterPro" id="IPR036366">
    <property type="entry name" value="PGBDSf"/>
</dbReference>
<dbReference type="GO" id="GO:0018104">
    <property type="term" value="P:peptidoglycan-protein cross-linking"/>
    <property type="evidence" value="ECO:0007669"/>
    <property type="project" value="TreeGrafter"/>
</dbReference>
<feature type="domain" description="L,D-TPase catalytic" evidence="9">
    <location>
        <begin position="198"/>
        <end position="318"/>
    </location>
</feature>
<dbReference type="UniPathway" id="UPA00219"/>
<dbReference type="InterPro" id="IPR050979">
    <property type="entry name" value="LD-transpeptidase"/>
</dbReference>
<keyword evidence="3 6" id="KW-0133">Cell shape</keyword>
<evidence type="ECO:0000256" key="1">
    <source>
        <dbReference type="ARBA" id="ARBA00004752"/>
    </source>
</evidence>
<dbReference type="SUPFAM" id="SSF47090">
    <property type="entry name" value="PGBD-like"/>
    <property type="match status" value="1"/>
</dbReference>
<keyword evidence="11" id="KW-1185">Reference proteome</keyword>
<evidence type="ECO:0000256" key="6">
    <source>
        <dbReference type="PROSITE-ProRule" id="PRU01373"/>
    </source>
</evidence>
<dbReference type="PANTHER" id="PTHR30582">
    <property type="entry name" value="L,D-TRANSPEPTIDASE"/>
    <property type="match status" value="1"/>
</dbReference>
<protein>
    <submittedName>
        <fullName evidence="10">L,D-transpeptidase-like protein</fullName>
    </submittedName>
</protein>
<feature type="active site" description="Proton donor/acceptor" evidence="6">
    <location>
        <position position="271"/>
    </location>
</feature>
<dbReference type="PANTHER" id="PTHR30582:SF2">
    <property type="entry name" value="L,D-TRANSPEPTIDASE YCIB-RELATED"/>
    <property type="match status" value="1"/>
</dbReference>
<sequence length="318" mass="35920">MMNFKKLLMTIICSTVLSFLIFGCGSAPVEQSSPQKGINSENNNTAGNNSNQSNDKKGSPEKQNNEQNSKQNDETTNKTNDEQKKQEPAEEVKSYRFGDKGEKIKEIQRSLNKFNYSLPVDGFFGTKTLWAVKDFQRRNKIPVDGIVGEQTLYKLSLKPTKETMYTPPKNPETSKDTSSINTIEAFVNGKGLSSTTKYLIWVNTETRHAYVFTGEKGSWRLYRDMLCTVGKPSTPTVKGTFKVNGRGSYFRVNKNTICKYYTRFYGSYLFHSVILDNNGKIVDGRLGMKLSHGCVRLSIENAKFIYDNIPNGTTVYIN</sequence>
<feature type="compositionally biased region" description="Basic and acidic residues" evidence="7">
    <location>
        <begin position="71"/>
        <end position="97"/>
    </location>
</feature>
<keyword evidence="5 6" id="KW-0961">Cell wall biogenesis/degradation</keyword>
<keyword evidence="2" id="KW-0808">Transferase</keyword>
<dbReference type="Pfam" id="PF01471">
    <property type="entry name" value="PG_binding_1"/>
    <property type="match status" value="1"/>
</dbReference>
<evidence type="ECO:0000256" key="7">
    <source>
        <dbReference type="SAM" id="MobiDB-lite"/>
    </source>
</evidence>
<gene>
    <name evidence="10" type="ORF">EDD71_11656</name>
</gene>
<evidence type="ECO:0000256" key="5">
    <source>
        <dbReference type="ARBA" id="ARBA00023316"/>
    </source>
</evidence>
<evidence type="ECO:0000259" key="9">
    <source>
        <dbReference type="PROSITE" id="PS52029"/>
    </source>
</evidence>
<dbReference type="GO" id="GO:0071972">
    <property type="term" value="F:peptidoglycan L,D-transpeptidase activity"/>
    <property type="evidence" value="ECO:0007669"/>
    <property type="project" value="TreeGrafter"/>
</dbReference>
<dbReference type="CDD" id="cd16913">
    <property type="entry name" value="YkuD_like"/>
    <property type="match status" value="1"/>
</dbReference>
<comment type="caution">
    <text evidence="10">The sequence shown here is derived from an EMBL/GenBank/DDBJ whole genome shotgun (WGS) entry which is preliminary data.</text>
</comment>
<dbReference type="EMBL" id="SOAZ01000016">
    <property type="protein sequence ID" value="TDT51969.1"/>
    <property type="molecule type" value="Genomic_DNA"/>
</dbReference>
<reference evidence="10 11" key="1">
    <citation type="submission" date="2019-03" db="EMBL/GenBank/DDBJ databases">
        <title>Genomic Encyclopedia of Type Strains, Phase IV (KMG-IV): sequencing the most valuable type-strain genomes for metagenomic binning, comparative biology and taxonomic classification.</title>
        <authorList>
            <person name="Goeker M."/>
        </authorList>
    </citation>
    <scope>NUCLEOTIDE SEQUENCE [LARGE SCALE GENOMIC DNA]</scope>
    <source>
        <strain evidence="10 11">DSM 24455</strain>
    </source>
</reference>
<evidence type="ECO:0000256" key="4">
    <source>
        <dbReference type="ARBA" id="ARBA00022984"/>
    </source>
</evidence>